<feature type="compositionally biased region" description="Polar residues" evidence="1">
    <location>
        <begin position="35"/>
        <end position="50"/>
    </location>
</feature>
<evidence type="ECO:0000313" key="2">
    <source>
        <dbReference type="EMBL" id="POM79304.1"/>
    </source>
</evidence>
<evidence type="ECO:0000313" key="3">
    <source>
        <dbReference type="Proteomes" id="UP000237271"/>
    </source>
</evidence>
<name>A0A2P4YND3_9STRA</name>
<evidence type="ECO:0000256" key="1">
    <source>
        <dbReference type="SAM" id="MobiDB-lite"/>
    </source>
</evidence>
<keyword evidence="2" id="KW-0689">Ribosomal protein</keyword>
<dbReference type="AlphaFoldDB" id="A0A2P4YND3"/>
<dbReference type="Proteomes" id="UP000237271">
    <property type="component" value="Unassembled WGS sequence"/>
</dbReference>
<proteinExistence type="predicted"/>
<sequence>MRARDAARAKDTLTLTPGHKGDEVEDAEGELVQTAVDSSANTEPTATVTVGQLPETTGEKAAGDMVF</sequence>
<gene>
    <name evidence="2" type="ORF">PHPALM_3065</name>
</gene>
<reference evidence="2 3" key="1">
    <citation type="journal article" date="2017" name="Genome Biol. Evol.">
        <title>Phytophthora megakarya and P. palmivora, closely related causal agents of cacao black pod rot, underwent increases in genome sizes and gene numbers by different mechanisms.</title>
        <authorList>
            <person name="Ali S.S."/>
            <person name="Shao J."/>
            <person name="Lary D.J."/>
            <person name="Kronmiller B."/>
            <person name="Shen D."/>
            <person name="Strem M.D."/>
            <person name="Amoako-Attah I."/>
            <person name="Akrofi A.Y."/>
            <person name="Begoude B.A."/>
            <person name="Ten Hoopen G.M."/>
            <person name="Coulibaly K."/>
            <person name="Kebe B.I."/>
            <person name="Melnick R.L."/>
            <person name="Guiltinan M.J."/>
            <person name="Tyler B.M."/>
            <person name="Meinhardt L.W."/>
            <person name="Bailey B.A."/>
        </authorList>
    </citation>
    <scope>NUCLEOTIDE SEQUENCE [LARGE SCALE GENOMIC DNA]</scope>
    <source>
        <strain evidence="3">sbr112.9</strain>
    </source>
</reference>
<feature type="compositionally biased region" description="Basic and acidic residues" evidence="1">
    <location>
        <begin position="57"/>
        <end position="67"/>
    </location>
</feature>
<accession>A0A2P4YND3</accession>
<comment type="caution">
    <text evidence="2">The sequence shown here is derived from an EMBL/GenBank/DDBJ whole genome shotgun (WGS) entry which is preliminary data.</text>
</comment>
<protein>
    <submittedName>
        <fullName evidence="2">Large subunit ribosomal protein L29</fullName>
    </submittedName>
</protein>
<organism evidence="2 3">
    <name type="scientific">Phytophthora palmivora</name>
    <dbReference type="NCBI Taxonomy" id="4796"/>
    <lineage>
        <taxon>Eukaryota</taxon>
        <taxon>Sar</taxon>
        <taxon>Stramenopiles</taxon>
        <taxon>Oomycota</taxon>
        <taxon>Peronosporomycetes</taxon>
        <taxon>Peronosporales</taxon>
        <taxon>Peronosporaceae</taxon>
        <taxon>Phytophthora</taxon>
    </lineage>
</organism>
<feature type="compositionally biased region" description="Basic and acidic residues" evidence="1">
    <location>
        <begin position="1"/>
        <end position="11"/>
    </location>
</feature>
<feature type="region of interest" description="Disordered" evidence="1">
    <location>
        <begin position="1"/>
        <end position="67"/>
    </location>
</feature>
<keyword evidence="3" id="KW-1185">Reference proteome</keyword>
<dbReference type="EMBL" id="NCKW01001815">
    <property type="protein sequence ID" value="POM79304.1"/>
    <property type="molecule type" value="Genomic_DNA"/>
</dbReference>
<keyword evidence="2" id="KW-0687">Ribonucleoprotein</keyword>
<dbReference type="GO" id="GO:0005840">
    <property type="term" value="C:ribosome"/>
    <property type="evidence" value="ECO:0007669"/>
    <property type="project" value="UniProtKB-KW"/>
</dbReference>